<name>A0ABU7XPT8_9FLAO</name>
<proteinExistence type="predicted"/>
<dbReference type="PRINTS" id="PR00032">
    <property type="entry name" value="HTHARAC"/>
</dbReference>
<keyword evidence="2" id="KW-0238">DNA-binding</keyword>
<keyword evidence="3" id="KW-0804">Transcription</keyword>
<gene>
    <name evidence="5" type="ORF">N1F79_06285</name>
</gene>
<organism evidence="5 6">
    <name type="scientific">Flavivirga spongiicola</name>
    <dbReference type="NCBI Taxonomy" id="421621"/>
    <lineage>
        <taxon>Bacteria</taxon>
        <taxon>Pseudomonadati</taxon>
        <taxon>Bacteroidota</taxon>
        <taxon>Flavobacteriia</taxon>
        <taxon>Flavobacteriales</taxon>
        <taxon>Flavobacteriaceae</taxon>
        <taxon>Flavivirga</taxon>
    </lineage>
</organism>
<keyword evidence="6" id="KW-1185">Reference proteome</keyword>
<dbReference type="PANTHER" id="PTHR43280:SF32">
    <property type="entry name" value="TRANSCRIPTIONAL REGULATORY PROTEIN"/>
    <property type="match status" value="1"/>
</dbReference>
<dbReference type="RefSeq" id="WP_303305100.1">
    <property type="nucleotide sequence ID" value="NZ_JAODOP010000004.1"/>
</dbReference>
<dbReference type="PANTHER" id="PTHR43280">
    <property type="entry name" value="ARAC-FAMILY TRANSCRIPTIONAL REGULATOR"/>
    <property type="match status" value="1"/>
</dbReference>
<accession>A0ABU7XPT8</accession>
<dbReference type="SMART" id="SM00342">
    <property type="entry name" value="HTH_ARAC"/>
    <property type="match status" value="1"/>
</dbReference>
<dbReference type="Gene3D" id="1.10.10.60">
    <property type="entry name" value="Homeodomain-like"/>
    <property type="match status" value="1"/>
</dbReference>
<dbReference type="Pfam" id="PF12833">
    <property type="entry name" value="HTH_18"/>
    <property type="match status" value="1"/>
</dbReference>
<evidence type="ECO:0000256" key="3">
    <source>
        <dbReference type="ARBA" id="ARBA00023163"/>
    </source>
</evidence>
<reference evidence="5 6" key="1">
    <citation type="submission" date="2022-09" db="EMBL/GenBank/DDBJ databases">
        <title>Genome sequencing of Flavivirga sp. MEBiC05379.</title>
        <authorList>
            <person name="Oh H.-M."/>
            <person name="Kwon K.K."/>
            <person name="Park M.J."/>
            <person name="Yang S.-H."/>
        </authorList>
    </citation>
    <scope>NUCLEOTIDE SEQUENCE [LARGE SCALE GENOMIC DNA]</scope>
    <source>
        <strain evidence="5 6">MEBiC05379</strain>
    </source>
</reference>
<evidence type="ECO:0000313" key="6">
    <source>
        <dbReference type="Proteomes" id="UP001337305"/>
    </source>
</evidence>
<evidence type="ECO:0000313" key="5">
    <source>
        <dbReference type="EMBL" id="MEF3832729.1"/>
    </source>
</evidence>
<dbReference type="SUPFAM" id="SSF46689">
    <property type="entry name" value="Homeodomain-like"/>
    <property type="match status" value="1"/>
</dbReference>
<evidence type="ECO:0000259" key="4">
    <source>
        <dbReference type="PROSITE" id="PS01124"/>
    </source>
</evidence>
<keyword evidence="1" id="KW-0805">Transcription regulation</keyword>
<dbReference type="PROSITE" id="PS01124">
    <property type="entry name" value="HTH_ARAC_FAMILY_2"/>
    <property type="match status" value="1"/>
</dbReference>
<dbReference type="InterPro" id="IPR020449">
    <property type="entry name" value="Tscrpt_reg_AraC-type_HTH"/>
</dbReference>
<comment type="caution">
    <text evidence="5">The sequence shown here is derived from an EMBL/GenBank/DDBJ whole genome shotgun (WGS) entry which is preliminary data.</text>
</comment>
<protein>
    <submittedName>
        <fullName evidence="5">AraC family transcriptional regulator</fullName>
    </submittedName>
</protein>
<dbReference type="InterPro" id="IPR018060">
    <property type="entry name" value="HTH_AraC"/>
</dbReference>
<dbReference type="Proteomes" id="UP001337305">
    <property type="component" value="Unassembled WGS sequence"/>
</dbReference>
<dbReference type="EMBL" id="JAODOP010000004">
    <property type="protein sequence ID" value="MEF3832729.1"/>
    <property type="molecule type" value="Genomic_DNA"/>
</dbReference>
<feature type="domain" description="HTH araC/xylS-type" evidence="4">
    <location>
        <begin position="192"/>
        <end position="290"/>
    </location>
</feature>
<dbReference type="InterPro" id="IPR037923">
    <property type="entry name" value="HTH-like"/>
</dbReference>
<evidence type="ECO:0000256" key="2">
    <source>
        <dbReference type="ARBA" id="ARBA00023125"/>
    </source>
</evidence>
<evidence type="ECO:0000256" key="1">
    <source>
        <dbReference type="ARBA" id="ARBA00023015"/>
    </source>
</evidence>
<dbReference type="SUPFAM" id="SSF51215">
    <property type="entry name" value="Regulatory protein AraC"/>
    <property type="match status" value="1"/>
</dbReference>
<sequence>MKKNATNIEQYHLHKGYPEKLQFEVFNLKDYLAINGAHAQLPHSHSFYQILWIYNEGGVHFIDFDAHLVKANSIFFISKNQIHFFDKDANHEGVLIHFNESFLMQSDVDIFLKYNVFNNQGKPCYCITEEIIDLANSYIHLIKKEKAKAKGFGHQQVIRYLLKSLLIVLERAHRQNVEENIRLTSQYELQYLQFRELIEQYYKKNYTVSDYANLLHISTKTLTTITKTITTKPPSVLISERVILEAERLLAFTSLKVNEIAYELGFEDASYFVKYFKRYLKKSPTQYRALIFNV</sequence>
<dbReference type="InterPro" id="IPR009057">
    <property type="entry name" value="Homeodomain-like_sf"/>
</dbReference>